<proteinExistence type="predicted"/>
<dbReference type="AlphaFoldDB" id="A0A9Q1JWW4"/>
<evidence type="ECO:0000313" key="2">
    <source>
        <dbReference type="EMBL" id="KAJ8432393.1"/>
    </source>
</evidence>
<dbReference type="OrthoDB" id="2152248at2759"/>
<dbReference type="InterPro" id="IPR029058">
    <property type="entry name" value="AB_hydrolase_fold"/>
</dbReference>
<dbReference type="SUPFAM" id="SSF53474">
    <property type="entry name" value="alpha/beta-Hydrolases"/>
    <property type="match status" value="1"/>
</dbReference>
<reference evidence="2" key="1">
    <citation type="submission" date="2022-04" db="EMBL/GenBank/DDBJ databases">
        <title>Carnegiea gigantea Genome sequencing and assembly v2.</title>
        <authorList>
            <person name="Copetti D."/>
            <person name="Sanderson M.J."/>
            <person name="Burquez A."/>
            <person name="Wojciechowski M.F."/>
        </authorList>
    </citation>
    <scope>NUCLEOTIDE SEQUENCE</scope>
    <source>
        <strain evidence="2">SGP5-SGP5p</strain>
        <tissue evidence="2">Aerial part</tissue>
    </source>
</reference>
<protein>
    <recommendedName>
        <fullName evidence="1">AB hydrolase-1 domain-containing protein</fullName>
    </recommendedName>
</protein>
<keyword evidence="3" id="KW-1185">Reference proteome</keyword>
<dbReference type="InterPro" id="IPR000073">
    <property type="entry name" value="AB_hydrolase_1"/>
</dbReference>
<evidence type="ECO:0000313" key="3">
    <source>
        <dbReference type="Proteomes" id="UP001153076"/>
    </source>
</evidence>
<dbReference type="EMBL" id="JAKOGI010000609">
    <property type="protein sequence ID" value="KAJ8432393.1"/>
    <property type="molecule type" value="Genomic_DNA"/>
</dbReference>
<comment type="caution">
    <text evidence="2">The sequence shown here is derived from an EMBL/GenBank/DDBJ whole genome shotgun (WGS) entry which is preliminary data.</text>
</comment>
<dbReference type="Pfam" id="PF12697">
    <property type="entry name" value="Abhydrolase_6"/>
    <property type="match status" value="1"/>
</dbReference>
<gene>
    <name evidence="2" type="ORF">Cgig2_009995</name>
</gene>
<dbReference type="PANTHER" id="PTHR47381:SF3">
    <property type="entry name" value="ALPHA_BETA-HYDROLASES SUPERFAMILY PROTEIN"/>
    <property type="match status" value="1"/>
</dbReference>
<organism evidence="2 3">
    <name type="scientific">Carnegiea gigantea</name>
    <dbReference type="NCBI Taxonomy" id="171969"/>
    <lineage>
        <taxon>Eukaryota</taxon>
        <taxon>Viridiplantae</taxon>
        <taxon>Streptophyta</taxon>
        <taxon>Embryophyta</taxon>
        <taxon>Tracheophyta</taxon>
        <taxon>Spermatophyta</taxon>
        <taxon>Magnoliopsida</taxon>
        <taxon>eudicotyledons</taxon>
        <taxon>Gunneridae</taxon>
        <taxon>Pentapetalae</taxon>
        <taxon>Caryophyllales</taxon>
        <taxon>Cactineae</taxon>
        <taxon>Cactaceae</taxon>
        <taxon>Cactoideae</taxon>
        <taxon>Echinocereeae</taxon>
        <taxon>Carnegiea</taxon>
    </lineage>
</organism>
<dbReference type="Gene3D" id="3.40.50.1820">
    <property type="entry name" value="alpha/beta hydrolase"/>
    <property type="match status" value="2"/>
</dbReference>
<dbReference type="PANTHER" id="PTHR47381">
    <property type="entry name" value="ALPHA/BETA-HYDROLASES SUPERFAMILY PROTEIN"/>
    <property type="match status" value="1"/>
</dbReference>
<name>A0A9Q1JWW4_9CARY</name>
<dbReference type="Proteomes" id="UP001153076">
    <property type="component" value="Unassembled WGS sequence"/>
</dbReference>
<evidence type="ECO:0000259" key="1">
    <source>
        <dbReference type="Pfam" id="PF12697"/>
    </source>
</evidence>
<sequence>MAVSFLLGPLSHVVAPPTAARLLPQTCGPSVRAHSLRFSLLLQKNRVALRVLRVIKASQLTQDELTMGSDCAVAQLRAQFIQVLRSRRSPDVPLRVEPAKPVANPMYQENPPPTFSEAMESCPKADIENLKDLLVEENLYLHTEASEQGRLPVLVLSLKESSRSKRPAIVFLHSTHKCKEWLRPLLEAYASRGYIAVAVDSRYHGERASSLTTYRDALVSSWKKGNTMPFIFDTVWDLIKLADYLTQQRDDIDFTRIGITGESLGGWLNKYWICLVMIASNFEHVLVMIVSNCGETNYWSSRTAGMHAWFAAFADTRYFVVAPIIGVQGFRWAIDSDKWQGRVDSIKAVFEVACADLGKSEIDKEVVEKVWDRIAPGLASQFDAPYSVPTIAPRPLLILNGADDPRCPLSGLDIPLSKAQKAYEEAGCSDNLKLVAEPGVGHRMTPSMVVQASDWFDRFLK</sequence>
<feature type="domain" description="AB hydrolase-1" evidence="1">
    <location>
        <begin position="169"/>
        <end position="447"/>
    </location>
</feature>
<accession>A0A9Q1JWW4</accession>